<feature type="chain" id="PRO_5046935424" evidence="2">
    <location>
        <begin position="25"/>
        <end position="248"/>
    </location>
</feature>
<reference evidence="3 4" key="1">
    <citation type="submission" date="2020-10" db="EMBL/GenBank/DDBJ databases">
        <title>ChiBAC.</title>
        <authorList>
            <person name="Zenner C."/>
            <person name="Hitch T.C.A."/>
            <person name="Clavel T."/>
        </authorList>
    </citation>
    <scope>NUCLEOTIDE SEQUENCE [LARGE SCALE GENOMIC DNA]</scope>
    <source>
        <strain evidence="3 4">DSM 108991</strain>
    </source>
</reference>
<proteinExistence type="predicted"/>
<keyword evidence="1" id="KW-0812">Transmembrane</keyword>
<keyword evidence="1" id="KW-0472">Membrane</keyword>
<comment type="caution">
    <text evidence="3">The sequence shown here is derived from an EMBL/GenBank/DDBJ whole genome shotgun (WGS) entry which is preliminary data.</text>
</comment>
<name>A0ABR9RM02_9FIRM</name>
<keyword evidence="4" id="KW-1185">Reference proteome</keyword>
<keyword evidence="2" id="KW-0732">Signal</keyword>
<dbReference type="RefSeq" id="WP_226395394.1">
    <property type="nucleotide sequence ID" value="NZ_JADCKL010000012.1"/>
</dbReference>
<dbReference type="Proteomes" id="UP000758652">
    <property type="component" value="Unassembled WGS sequence"/>
</dbReference>
<organism evidence="3 4">
    <name type="scientific">Claveliimonas monacensis</name>
    <dbReference type="NCBI Taxonomy" id="2779351"/>
    <lineage>
        <taxon>Bacteria</taxon>
        <taxon>Bacillati</taxon>
        <taxon>Bacillota</taxon>
        <taxon>Clostridia</taxon>
        <taxon>Lachnospirales</taxon>
        <taxon>Lachnospiraceae</taxon>
        <taxon>Claveliimonas</taxon>
    </lineage>
</organism>
<evidence type="ECO:0000313" key="4">
    <source>
        <dbReference type="Proteomes" id="UP000758652"/>
    </source>
</evidence>
<keyword evidence="1" id="KW-1133">Transmembrane helix</keyword>
<protein>
    <submittedName>
        <fullName evidence="3">Uncharacterized protein</fullName>
    </submittedName>
</protein>
<evidence type="ECO:0000256" key="2">
    <source>
        <dbReference type="SAM" id="SignalP"/>
    </source>
</evidence>
<dbReference type="EMBL" id="JADCKL010000012">
    <property type="protein sequence ID" value="MBE5063988.1"/>
    <property type="molecule type" value="Genomic_DNA"/>
</dbReference>
<evidence type="ECO:0000256" key="1">
    <source>
        <dbReference type="SAM" id="Phobius"/>
    </source>
</evidence>
<sequence length="248" mass="27619">MKKITAILLLVCALFVLTGASVLAEDEPSDLPVITQWDQGKGYDASGSMLKDTWALDSVNVDGKYVLFGADGEVLQKADKWQERNETEENYSITDQSTGIIAVRCSTFPDFTGIVEGVLEEEAGTRYSFELDQENGYSRNVSVSAGSYRLLLTAYDDKFYYQTNSQEEAVEIQGEGFEIVNLQVTQETTGTVSVQEGNERKNNVLSNEVQSQRVSEDELEKMGAFLLITVLICIAGYGIYRKRKKTYT</sequence>
<feature type="transmembrane region" description="Helical" evidence="1">
    <location>
        <begin position="222"/>
        <end position="240"/>
    </location>
</feature>
<evidence type="ECO:0000313" key="3">
    <source>
        <dbReference type="EMBL" id="MBE5063988.1"/>
    </source>
</evidence>
<gene>
    <name evidence="3" type="ORF">INF30_12060</name>
</gene>
<feature type="signal peptide" evidence="2">
    <location>
        <begin position="1"/>
        <end position="24"/>
    </location>
</feature>
<accession>A0ABR9RM02</accession>